<evidence type="ECO:0000256" key="3">
    <source>
        <dbReference type="ARBA" id="ARBA00023082"/>
    </source>
</evidence>
<dbReference type="Gene3D" id="1.10.1740.10">
    <property type="match status" value="1"/>
</dbReference>
<evidence type="ECO:0000259" key="6">
    <source>
        <dbReference type="Pfam" id="PF04542"/>
    </source>
</evidence>
<accession>A0A3B0S207</accession>
<dbReference type="GO" id="GO:0016987">
    <property type="term" value="F:sigma factor activity"/>
    <property type="evidence" value="ECO:0007669"/>
    <property type="project" value="UniProtKB-KW"/>
</dbReference>
<evidence type="ECO:0000313" key="8">
    <source>
        <dbReference type="EMBL" id="VAV97782.1"/>
    </source>
</evidence>
<dbReference type="InterPro" id="IPR014284">
    <property type="entry name" value="RNA_pol_sigma-70_dom"/>
</dbReference>
<evidence type="ECO:0000256" key="2">
    <source>
        <dbReference type="ARBA" id="ARBA00023015"/>
    </source>
</evidence>
<keyword evidence="2" id="KW-0805">Transcription regulation</keyword>
<dbReference type="Pfam" id="PF08281">
    <property type="entry name" value="Sigma70_r4_2"/>
    <property type="match status" value="1"/>
</dbReference>
<dbReference type="AlphaFoldDB" id="A0A3B0S207"/>
<proteinExistence type="inferred from homology"/>
<evidence type="ECO:0000256" key="1">
    <source>
        <dbReference type="ARBA" id="ARBA00010641"/>
    </source>
</evidence>
<dbReference type="GO" id="GO:0006352">
    <property type="term" value="P:DNA-templated transcription initiation"/>
    <property type="evidence" value="ECO:0007669"/>
    <property type="project" value="InterPro"/>
</dbReference>
<feature type="domain" description="RNA polymerase sigma-70 region 2" evidence="6">
    <location>
        <begin position="34"/>
        <end position="103"/>
    </location>
</feature>
<dbReference type="SUPFAM" id="SSF88946">
    <property type="entry name" value="Sigma2 domain of RNA polymerase sigma factors"/>
    <property type="match status" value="1"/>
</dbReference>
<evidence type="ECO:0000259" key="7">
    <source>
        <dbReference type="Pfam" id="PF08281"/>
    </source>
</evidence>
<keyword evidence="4" id="KW-0238">DNA-binding</keyword>
<gene>
    <name evidence="8" type="ORF">MNBD_ALPHA04-1776</name>
</gene>
<dbReference type="InterPro" id="IPR013324">
    <property type="entry name" value="RNA_pol_sigma_r3/r4-like"/>
</dbReference>
<evidence type="ECO:0000256" key="4">
    <source>
        <dbReference type="ARBA" id="ARBA00023125"/>
    </source>
</evidence>
<feature type="domain" description="RNA polymerase sigma factor 70 region 4 type 2" evidence="7">
    <location>
        <begin position="129"/>
        <end position="179"/>
    </location>
</feature>
<dbReference type="InterPro" id="IPR036388">
    <property type="entry name" value="WH-like_DNA-bd_sf"/>
</dbReference>
<dbReference type="InterPro" id="IPR007627">
    <property type="entry name" value="RNA_pol_sigma70_r2"/>
</dbReference>
<dbReference type="InterPro" id="IPR013325">
    <property type="entry name" value="RNA_pol_sigma_r2"/>
</dbReference>
<dbReference type="SUPFAM" id="SSF88659">
    <property type="entry name" value="Sigma3 and sigma4 domains of RNA polymerase sigma factors"/>
    <property type="match status" value="1"/>
</dbReference>
<dbReference type="Pfam" id="PF04542">
    <property type="entry name" value="Sigma70_r2"/>
    <property type="match status" value="1"/>
</dbReference>
<dbReference type="Gene3D" id="1.10.10.10">
    <property type="entry name" value="Winged helix-like DNA-binding domain superfamily/Winged helix DNA-binding domain"/>
    <property type="match status" value="1"/>
</dbReference>
<dbReference type="InterPro" id="IPR013249">
    <property type="entry name" value="RNA_pol_sigma70_r4_t2"/>
</dbReference>
<dbReference type="InterPro" id="IPR039425">
    <property type="entry name" value="RNA_pol_sigma-70-like"/>
</dbReference>
<dbReference type="GO" id="GO:0003677">
    <property type="term" value="F:DNA binding"/>
    <property type="evidence" value="ECO:0007669"/>
    <property type="project" value="UniProtKB-KW"/>
</dbReference>
<evidence type="ECO:0008006" key="9">
    <source>
        <dbReference type="Google" id="ProtNLM"/>
    </source>
</evidence>
<dbReference type="EMBL" id="UOEF01000254">
    <property type="protein sequence ID" value="VAV97782.1"/>
    <property type="molecule type" value="Genomic_DNA"/>
</dbReference>
<organism evidence="8">
    <name type="scientific">hydrothermal vent metagenome</name>
    <dbReference type="NCBI Taxonomy" id="652676"/>
    <lineage>
        <taxon>unclassified sequences</taxon>
        <taxon>metagenomes</taxon>
        <taxon>ecological metagenomes</taxon>
    </lineage>
</organism>
<protein>
    <recommendedName>
        <fullName evidence="9">RNA polymerase ECF-type sigma factor</fullName>
    </recommendedName>
</protein>
<name>A0A3B0S207_9ZZZZ</name>
<dbReference type="NCBIfam" id="TIGR02937">
    <property type="entry name" value="sigma70-ECF"/>
    <property type="match status" value="1"/>
</dbReference>
<dbReference type="PANTHER" id="PTHR43133">
    <property type="entry name" value="RNA POLYMERASE ECF-TYPE SIGMA FACTO"/>
    <property type="match status" value="1"/>
</dbReference>
<comment type="similarity">
    <text evidence="1">Belongs to the sigma-70 factor family. ECF subfamily.</text>
</comment>
<sequence>MIAGNNLEQMGSEEVDDDLMLRVAKRDGEAFRILVDRHADVAFRIGCRIVGDSIEAEDIAQETLLRLWNNADKWIPGGSGVAAWLSRVATNLCLDRLRKKKRTSEEDVPDEADKAPLADELIDEDRQGEAVKKCIGKLGDRQKAAVVLTYYEEQPNLEAAKMLKMKIKAFESLLYRARGSLKDCLENNPIIRSARGGIDNG</sequence>
<reference evidence="8" key="1">
    <citation type="submission" date="2018-06" db="EMBL/GenBank/DDBJ databases">
        <authorList>
            <person name="Zhirakovskaya E."/>
        </authorList>
    </citation>
    <scope>NUCLEOTIDE SEQUENCE</scope>
</reference>
<dbReference type="PANTHER" id="PTHR43133:SF8">
    <property type="entry name" value="RNA POLYMERASE SIGMA FACTOR HI_1459-RELATED"/>
    <property type="match status" value="1"/>
</dbReference>
<keyword evidence="5" id="KW-0804">Transcription</keyword>
<evidence type="ECO:0000256" key="5">
    <source>
        <dbReference type="ARBA" id="ARBA00023163"/>
    </source>
</evidence>
<keyword evidence="3" id="KW-0731">Sigma factor</keyword>